<evidence type="ECO:0000313" key="3">
    <source>
        <dbReference type="Proteomes" id="UP001151760"/>
    </source>
</evidence>
<reference evidence="2" key="2">
    <citation type="submission" date="2022-01" db="EMBL/GenBank/DDBJ databases">
        <authorList>
            <person name="Yamashiro T."/>
            <person name="Shiraishi A."/>
            <person name="Satake H."/>
            <person name="Nakayama K."/>
        </authorList>
    </citation>
    <scope>NUCLEOTIDE SEQUENCE</scope>
</reference>
<name>A0ABQ5A5Y7_9ASTR</name>
<comment type="caution">
    <text evidence="2">The sequence shown here is derived from an EMBL/GenBank/DDBJ whole genome shotgun (WGS) entry which is preliminary data.</text>
</comment>
<proteinExistence type="predicted"/>
<organism evidence="2 3">
    <name type="scientific">Tanacetum coccineum</name>
    <dbReference type="NCBI Taxonomy" id="301880"/>
    <lineage>
        <taxon>Eukaryota</taxon>
        <taxon>Viridiplantae</taxon>
        <taxon>Streptophyta</taxon>
        <taxon>Embryophyta</taxon>
        <taxon>Tracheophyta</taxon>
        <taxon>Spermatophyta</taxon>
        <taxon>Magnoliopsida</taxon>
        <taxon>eudicotyledons</taxon>
        <taxon>Gunneridae</taxon>
        <taxon>Pentapetalae</taxon>
        <taxon>asterids</taxon>
        <taxon>campanulids</taxon>
        <taxon>Asterales</taxon>
        <taxon>Asteraceae</taxon>
        <taxon>Asteroideae</taxon>
        <taxon>Anthemideae</taxon>
        <taxon>Anthemidinae</taxon>
        <taxon>Tanacetum</taxon>
    </lineage>
</organism>
<evidence type="ECO:0000313" key="2">
    <source>
        <dbReference type="EMBL" id="GJS97026.1"/>
    </source>
</evidence>
<feature type="compositionally biased region" description="Basic and acidic residues" evidence="1">
    <location>
        <begin position="145"/>
        <end position="162"/>
    </location>
</feature>
<feature type="region of interest" description="Disordered" evidence="1">
    <location>
        <begin position="145"/>
        <end position="177"/>
    </location>
</feature>
<keyword evidence="3" id="KW-1185">Reference proteome</keyword>
<protein>
    <submittedName>
        <fullName evidence="2">Uncharacterized protein</fullName>
    </submittedName>
</protein>
<reference evidence="2" key="1">
    <citation type="journal article" date="2022" name="Int. J. Mol. Sci.">
        <title>Draft Genome of Tanacetum Coccineum: Genomic Comparison of Closely Related Tanacetum-Family Plants.</title>
        <authorList>
            <person name="Yamashiro T."/>
            <person name="Shiraishi A."/>
            <person name="Nakayama K."/>
            <person name="Satake H."/>
        </authorList>
    </citation>
    <scope>NUCLEOTIDE SEQUENCE</scope>
</reference>
<dbReference type="Proteomes" id="UP001151760">
    <property type="component" value="Unassembled WGS sequence"/>
</dbReference>
<gene>
    <name evidence="2" type="ORF">Tco_0803994</name>
</gene>
<sequence length="354" mass="39833">MMRLFMSISSYKAVENSTPEVYTEEHEKMLGEAKTEWTLFVDGYGKDGKKIYDQAENVGSSHSLHRMQLGSRAILWRLFVYEFVPPGATTVVMYRKLDNGSRRCSIIRSLGQSYTKVYSINEVNKDEKPTELQISDEPLWLNEKLESDQEIKNKKPEAHADEREDEDENKNKGIDSEDVLSEVGVRNNLNKHHLSSLLAYTDADVVEACLQTLSAFLRKSIGKHIIRDASLSSKLFAFAQGWGGKDEGLGLVACATENVSDPVALELGSTLHFKFYAGNESLKENSDERATKGLQIIHLPEINTYEKTDLELLHKDLLYKGGRGSSTDKDQKAEMLIPLKVVLQCNVLAVKILE</sequence>
<accession>A0ABQ5A5Y7</accession>
<dbReference type="EMBL" id="BQNB010011930">
    <property type="protein sequence ID" value="GJS97026.1"/>
    <property type="molecule type" value="Genomic_DNA"/>
</dbReference>
<evidence type="ECO:0000256" key="1">
    <source>
        <dbReference type="SAM" id="MobiDB-lite"/>
    </source>
</evidence>